<dbReference type="HOGENOM" id="CLU_025630_1_0_1"/>
<dbReference type="EMBL" id="KN846956">
    <property type="protein sequence ID" value="KIW73036.1"/>
    <property type="molecule type" value="Genomic_DNA"/>
</dbReference>
<dbReference type="AlphaFoldDB" id="A0A0D2D679"/>
<keyword evidence="3" id="KW-1185">Reference proteome</keyword>
<accession>A0A0D2D679</accession>
<evidence type="ECO:0000313" key="3">
    <source>
        <dbReference type="Proteomes" id="UP000054266"/>
    </source>
</evidence>
<dbReference type="Pfam" id="PF01764">
    <property type="entry name" value="Lipase_3"/>
    <property type="match status" value="1"/>
</dbReference>
<gene>
    <name evidence="2" type="ORF">PV04_01188</name>
</gene>
<dbReference type="CDD" id="cd00519">
    <property type="entry name" value="Lipase_3"/>
    <property type="match status" value="1"/>
</dbReference>
<dbReference type="PANTHER" id="PTHR46023:SF6">
    <property type="entry name" value="LIPASE CLASS 3 FAMILY PROTEIN"/>
    <property type="match status" value="1"/>
</dbReference>
<sequence length="550" mass="60366">MPFFNTARKRRKCAEATVAPVYSSNPPPYAINTPAAAYSLPQPPWTPQPGPYLPPALQPYMASTMSLPPTHNAQPLQAQHTWAHPQASTVHIASERPTMPLRKRIDDKLGDVISLIDEDAFSGSERELMITMEDSPAPEYTETREFARAFGGNERQQTRHKKQGQEKQLNVFTKLDLYMNSRLPASLPPFRVYMPTWPLLCLAAQYSNSAYLSPQSSSERKDFVSADGRMGTKAMVIKSVPCDDKKTLVFAVRGTSMFSIRDWGVNLDTEPVSPAGFLDDQGNLCHSGFLRVAKAMVRPIAARLRHLLEENPSRASCSLLITGHSAGGAVASLLYAHMLSTTVQSELNILTGCFKRVHCVTFGAPPISLLPLQKPDTADGRLRKCLFHSFINEGDPVVRAERAYVKSLVELLSQPLPPVSQVPVQAQKNPSLSALASLGASMSRLDLSLTPAVKKSKPPRPKRAAAIPLRKLWWDVPPATLSNAGRLVVLRVAHEQPPRARESDVTASLVKDDQLRQVIFGDPLVHSMDLYAKRIEALAVRAVTGRGGAV</sequence>
<proteinExistence type="predicted"/>
<feature type="domain" description="Fungal lipase-type" evidence="1">
    <location>
        <begin position="249"/>
        <end position="400"/>
    </location>
</feature>
<organism evidence="2 3">
    <name type="scientific">Phialophora macrospora</name>
    <dbReference type="NCBI Taxonomy" id="1851006"/>
    <lineage>
        <taxon>Eukaryota</taxon>
        <taxon>Fungi</taxon>
        <taxon>Dikarya</taxon>
        <taxon>Ascomycota</taxon>
        <taxon>Pezizomycotina</taxon>
        <taxon>Eurotiomycetes</taxon>
        <taxon>Chaetothyriomycetidae</taxon>
        <taxon>Chaetothyriales</taxon>
        <taxon>Herpotrichiellaceae</taxon>
        <taxon>Phialophora</taxon>
    </lineage>
</organism>
<dbReference type="GO" id="GO:0006629">
    <property type="term" value="P:lipid metabolic process"/>
    <property type="evidence" value="ECO:0007669"/>
    <property type="project" value="InterPro"/>
</dbReference>
<reference evidence="2 3" key="1">
    <citation type="submission" date="2015-01" db="EMBL/GenBank/DDBJ databases">
        <title>The Genome Sequence of Capronia semiimmersa CBS27337.</title>
        <authorList>
            <consortium name="The Broad Institute Genomics Platform"/>
            <person name="Cuomo C."/>
            <person name="de Hoog S."/>
            <person name="Gorbushina A."/>
            <person name="Stielow B."/>
            <person name="Teixiera M."/>
            <person name="Abouelleil A."/>
            <person name="Chapman S.B."/>
            <person name="Priest M."/>
            <person name="Young S.K."/>
            <person name="Wortman J."/>
            <person name="Nusbaum C."/>
            <person name="Birren B."/>
        </authorList>
    </citation>
    <scope>NUCLEOTIDE SEQUENCE [LARGE SCALE GENOMIC DNA]</scope>
    <source>
        <strain evidence="2 3">CBS 27337</strain>
    </source>
</reference>
<dbReference type="Gene3D" id="3.40.50.1820">
    <property type="entry name" value="alpha/beta hydrolase"/>
    <property type="match status" value="1"/>
</dbReference>
<dbReference type="InterPro" id="IPR002921">
    <property type="entry name" value="Fungal_lipase-type"/>
</dbReference>
<protein>
    <recommendedName>
        <fullName evidence="1">Fungal lipase-type domain-containing protein</fullName>
    </recommendedName>
</protein>
<name>A0A0D2D679_9EURO</name>
<evidence type="ECO:0000259" key="1">
    <source>
        <dbReference type="Pfam" id="PF01764"/>
    </source>
</evidence>
<dbReference type="PANTHER" id="PTHR46023">
    <property type="entry name" value="LIPASE CLASS 3 PROTEIN-LIKE"/>
    <property type="match status" value="1"/>
</dbReference>
<dbReference type="InterPro" id="IPR029058">
    <property type="entry name" value="AB_hydrolase_fold"/>
</dbReference>
<evidence type="ECO:0000313" key="2">
    <source>
        <dbReference type="EMBL" id="KIW73036.1"/>
    </source>
</evidence>
<dbReference type="SUPFAM" id="SSF53474">
    <property type="entry name" value="alpha/beta-Hydrolases"/>
    <property type="match status" value="1"/>
</dbReference>
<dbReference type="Proteomes" id="UP000054266">
    <property type="component" value="Unassembled WGS sequence"/>
</dbReference>